<evidence type="ECO:0000256" key="6">
    <source>
        <dbReference type="ARBA" id="ARBA00022691"/>
    </source>
</evidence>
<comment type="catalytic activity">
    <reaction evidence="10 11">
        <text>L-lysyl(79)-[histone H3] + 3 S-adenosyl-L-methionine = N(6),N(6),N(6)-trimethyl-L-lysyl(79)-[histone H3] + 3 S-adenosyl-L-homocysteine + 3 H(+)</text>
        <dbReference type="Rhea" id="RHEA:60328"/>
        <dbReference type="Rhea" id="RHEA-COMP:15549"/>
        <dbReference type="Rhea" id="RHEA-COMP:15552"/>
        <dbReference type="ChEBI" id="CHEBI:15378"/>
        <dbReference type="ChEBI" id="CHEBI:29969"/>
        <dbReference type="ChEBI" id="CHEBI:57856"/>
        <dbReference type="ChEBI" id="CHEBI:59789"/>
        <dbReference type="ChEBI" id="CHEBI:61961"/>
        <dbReference type="EC" id="2.1.1.360"/>
    </reaction>
</comment>
<evidence type="ECO:0000313" key="13">
    <source>
        <dbReference type="EMBL" id="KAJ7622472.1"/>
    </source>
</evidence>
<dbReference type="InterPro" id="IPR025789">
    <property type="entry name" value="DOT1_dom"/>
</dbReference>
<dbReference type="EMBL" id="JARKIF010000015">
    <property type="protein sequence ID" value="KAJ7622472.1"/>
    <property type="molecule type" value="Genomic_DNA"/>
</dbReference>
<dbReference type="PROSITE" id="PS51569">
    <property type="entry name" value="DOT1"/>
    <property type="match status" value="1"/>
</dbReference>
<dbReference type="Pfam" id="PF08123">
    <property type="entry name" value="DOT1"/>
    <property type="match status" value="1"/>
</dbReference>
<comment type="subcellular location">
    <subcellularLocation>
        <location evidence="1 11">Nucleus</location>
    </subcellularLocation>
</comment>
<evidence type="ECO:0000259" key="12">
    <source>
        <dbReference type="PROSITE" id="PS51569"/>
    </source>
</evidence>
<dbReference type="AlphaFoldDB" id="A0AAD7BIY6"/>
<comment type="miscellaneous">
    <text evidence="11">In contrast to other lysine histone methyltransferases, it does not contain a SET domain, suggesting the existence of another mechanism for methylation of lysine residues of histones.</text>
</comment>
<dbReference type="Proteomes" id="UP001221142">
    <property type="component" value="Unassembled WGS sequence"/>
</dbReference>
<accession>A0AAD7BIY6</accession>
<dbReference type="SUPFAM" id="SSF53335">
    <property type="entry name" value="S-adenosyl-L-methionine-dependent methyltransferases"/>
    <property type="match status" value="1"/>
</dbReference>
<evidence type="ECO:0000256" key="3">
    <source>
        <dbReference type="ARBA" id="ARBA00020987"/>
    </source>
</evidence>
<comment type="function">
    <text evidence="11">Histone methyltransferase that specifically trimethylates histone H3 to form H3K79me3. This methylation is required for telomere silencing and for the pachytene checkpoint during the meiotic cell cycle by allowing the recruitment of RAD9 to double strand breaks. Nucleosomes are preferred as substrate compared to free histone.</text>
</comment>
<dbReference type="GO" id="GO:0000077">
    <property type="term" value="P:DNA damage checkpoint signaling"/>
    <property type="evidence" value="ECO:0007669"/>
    <property type="project" value="TreeGrafter"/>
</dbReference>
<evidence type="ECO:0000256" key="9">
    <source>
        <dbReference type="ARBA" id="ARBA00029821"/>
    </source>
</evidence>
<comment type="activity regulation">
    <text evidence="11">Ubiquitination of histone H2B to form H2BK123ub1 is required for efficient DOT1 methyltransferase activity on histone H3.</text>
</comment>
<evidence type="ECO:0000256" key="11">
    <source>
        <dbReference type="RuleBase" id="RU271113"/>
    </source>
</evidence>
<dbReference type="Gene3D" id="3.40.50.150">
    <property type="entry name" value="Vaccinia Virus protein VP39"/>
    <property type="match status" value="1"/>
</dbReference>
<keyword evidence="4 11" id="KW-0489">Methyltransferase</keyword>
<sequence length="438" mass="49152">MPRVLDSSTKYERHGIQAKNFVPLHESAWFTGPIAEVEQALQSLNSGQLIAQFGLINAKLLDMKRLGNRLENAGRQLQYGGLNRKECHPIVYRIIQEIEQRAVANHFTNITTYKGYLKSHLYGHIGPNSVTILIEKTKLNDKSRVLDIGCGCGLFVAQVSLQVGCACVGVELRELCVERAVAVGKELPKRSRSFGLQAGPVDFFQDDIFKSSRVLKEINRADTIWICNQAFSDQDNEKILHLLAHNMKEGALVASQTQFSPHSRGSNETKITLRDGKSLGALFKFLSTHELTDVSWVDKGKPVFIERFEPSQAEGLGYHADILEGLLETAKQRREHDNRKATGTMERSELCRHKKMGMETAGDRLSVARWTDKSKWAQKIPRAKHGPTGQHKVPLLDEFGLGMLGDDSREACQVEGRCSVAGKSYTFCRRKMFLNEML</sequence>
<evidence type="ECO:0000256" key="10">
    <source>
        <dbReference type="ARBA" id="ARBA00047770"/>
    </source>
</evidence>
<keyword evidence="6 11" id="KW-0949">S-adenosyl-L-methionine</keyword>
<evidence type="ECO:0000256" key="8">
    <source>
        <dbReference type="ARBA" id="ARBA00023242"/>
    </source>
</evidence>
<keyword evidence="5 11" id="KW-0808">Transferase</keyword>
<reference evidence="13" key="1">
    <citation type="submission" date="2023-03" db="EMBL/GenBank/DDBJ databases">
        <title>Massive genome expansion in bonnet fungi (Mycena s.s.) driven by repeated elements and novel gene families across ecological guilds.</title>
        <authorList>
            <consortium name="Lawrence Berkeley National Laboratory"/>
            <person name="Harder C.B."/>
            <person name="Miyauchi S."/>
            <person name="Viragh M."/>
            <person name="Kuo A."/>
            <person name="Thoen E."/>
            <person name="Andreopoulos B."/>
            <person name="Lu D."/>
            <person name="Skrede I."/>
            <person name="Drula E."/>
            <person name="Henrissat B."/>
            <person name="Morin E."/>
            <person name="Kohler A."/>
            <person name="Barry K."/>
            <person name="LaButti K."/>
            <person name="Morin E."/>
            <person name="Salamov A."/>
            <person name="Lipzen A."/>
            <person name="Mereny Z."/>
            <person name="Hegedus B."/>
            <person name="Baldrian P."/>
            <person name="Stursova M."/>
            <person name="Weitz H."/>
            <person name="Taylor A."/>
            <person name="Grigoriev I.V."/>
            <person name="Nagy L.G."/>
            <person name="Martin F."/>
            <person name="Kauserud H."/>
        </authorList>
    </citation>
    <scope>NUCLEOTIDE SEQUENCE</scope>
    <source>
        <strain evidence="13">9284</strain>
    </source>
</reference>
<keyword evidence="8 11" id="KW-0539">Nucleus</keyword>
<evidence type="ECO:0000256" key="1">
    <source>
        <dbReference type="ARBA" id="ARBA00004123"/>
    </source>
</evidence>
<dbReference type="PANTHER" id="PTHR21451:SF0">
    <property type="entry name" value="HISTONE-LYSINE N-METHYLTRANSFERASE, H3 LYSINE-79 SPECIFIC"/>
    <property type="match status" value="1"/>
</dbReference>
<keyword evidence="7 11" id="KW-0156">Chromatin regulator</keyword>
<dbReference type="InterPro" id="IPR030445">
    <property type="entry name" value="H3-K79_meTrfase"/>
</dbReference>
<dbReference type="InterPro" id="IPR029063">
    <property type="entry name" value="SAM-dependent_MTases_sf"/>
</dbReference>
<dbReference type="CDD" id="cd02440">
    <property type="entry name" value="AdoMet_MTases"/>
    <property type="match status" value="1"/>
</dbReference>
<evidence type="ECO:0000256" key="4">
    <source>
        <dbReference type="ARBA" id="ARBA00022603"/>
    </source>
</evidence>
<protein>
    <recommendedName>
        <fullName evidence="3 11">Histone-lysine N-methyltransferase, H3 lysine-79 specific</fullName>
        <ecNumber evidence="2 11">2.1.1.360</ecNumber>
    </recommendedName>
    <alternativeName>
        <fullName evidence="9 11">Histone H3-K79 methyltransferase</fullName>
    </alternativeName>
</protein>
<organism evidence="13 14">
    <name type="scientific">Roridomyces roridus</name>
    <dbReference type="NCBI Taxonomy" id="1738132"/>
    <lineage>
        <taxon>Eukaryota</taxon>
        <taxon>Fungi</taxon>
        <taxon>Dikarya</taxon>
        <taxon>Basidiomycota</taxon>
        <taxon>Agaricomycotina</taxon>
        <taxon>Agaricomycetes</taxon>
        <taxon>Agaricomycetidae</taxon>
        <taxon>Agaricales</taxon>
        <taxon>Marasmiineae</taxon>
        <taxon>Mycenaceae</taxon>
        <taxon>Roridomyces</taxon>
    </lineage>
</organism>
<proteinExistence type="inferred from homology"/>
<dbReference type="EC" id="2.1.1.360" evidence="2 11"/>
<name>A0AAD7BIY6_9AGAR</name>
<comment type="caution">
    <text evidence="13">The sequence shown here is derived from an EMBL/GenBank/DDBJ whole genome shotgun (WGS) entry which is preliminary data.</text>
</comment>
<dbReference type="GO" id="GO:0005634">
    <property type="term" value="C:nucleus"/>
    <property type="evidence" value="ECO:0007669"/>
    <property type="project" value="UniProtKB-SubCell"/>
</dbReference>
<dbReference type="GO" id="GO:0140956">
    <property type="term" value="F:histone H3K79 trimethyltransferase activity"/>
    <property type="evidence" value="ECO:0007669"/>
    <property type="project" value="UniProtKB-EC"/>
</dbReference>
<evidence type="ECO:0000313" key="14">
    <source>
        <dbReference type="Proteomes" id="UP001221142"/>
    </source>
</evidence>
<dbReference type="GO" id="GO:0006281">
    <property type="term" value="P:DNA repair"/>
    <property type="evidence" value="ECO:0007669"/>
    <property type="project" value="TreeGrafter"/>
</dbReference>
<gene>
    <name evidence="13" type="ORF">FB45DRAFT_1006350</name>
</gene>
<feature type="domain" description="DOT1" evidence="12">
    <location>
        <begin position="2"/>
        <end position="321"/>
    </location>
</feature>
<evidence type="ECO:0000256" key="2">
    <source>
        <dbReference type="ARBA" id="ARBA00012190"/>
    </source>
</evidence>
<keyword evidence="14" id="KW-1185">Reference proteome</keyword>
<comment type="similarity">
    <text evidence="11">Belongs to the class I-like SAM-binding methyltransferase superfamily. DOT1 family.</text>
</comment>
<evidence type="ECO:0000256" key="5">
    <source>
        <dbReference type="ARBA" id="ARBA00022679"/>
    </source>
</evidence>
<evidence type="ECO:0000256" key="7">
    <source>
        <dbReference type="ARBA" id="ARBA00022853"/>
    </source>
</evidence>
<dbReference type="PANTHER" id="PTHR21451">
    <property type="entry name" value="HISTONE H3 METHYLTRANSFERASE"/>
    <property type="match status" value="1"/>
</dbReference>
<dbReference type="GO" id="GO:0032259">
    <property type="term" value="P:methylation"/>
    <property type="evidence" value="ECO:0007669"/>
    <property type="project" value="UniProtKB-KW"/>
</dbReference>